<proteinExistence type="inferred from homology"/>
<evidence type="ECO:0000256" key="6">
    <source>
        <dbReference type="PIRSR" id="PIRSR002419-1"/>
    </source>
</evidence>
<keyword evidence="4 7" id="KW-1133">Transmembrane helix</keyword>
<name>A0A5K3FY73_MESCO</name>
<comment type="similarity">
    <text evidence="2 7">Belongs to the tetraspanin (TM4SF) family.</text>
</comment>
<evidence type="ECO:0000256" key="2">
    <source>
        <dbReference type="ARBA" id="ARBA00006840"/>
    </source>
</evidence>
<dbReference type="Gene3D" id="1.10.1450.10">
    <property type="entry name" value="Tetraspanin"/>
    <property type="match status" value="1"/>
</dbReference>
<dbReference type="PANTHER" id="PTHR19282">
    <property type="entry name" value="TETRASPANIN"/>
    <property type="match status" value="1"/>
</dbReference>
<protein>
    <recommendedName>
        <fullName evidence="7">Tetraspanin</fullName>
    </recommendedName>
</protein>
<dbReference type="InterPro" id="IPR000301">
    <property type="entry name" value="Tetraspanin_animals"/>
</dbReference>
<feature type="transmembrane region" description="Helical" evidence="7">
    <location>
        <begin position="191"/>
        <end position="217"/>
    </location>
</feature>
<dbReference type="CDD" id="cd03127">
    <property type="entry name" value="tetraspanin_LEL"/>
    <property type="match status" value="1"/>
</dbReference>
<evidence type="ECO:0000256" key="4">
    <source>
        <dbReference type="ARBA" id="ARBA00022989"/>
    </source>
</evidence>
<keyword evidence="3 7" id="KW-0812">Transmembrane</keyword>
<feature type="transmembrane region" description="Helical" evidence="7">
    <location>
        <begin position="12"/>
        <end position="39"/>
    </location>
</feature>
<evidence type="ECO:0000256" key="5">
    <source>
        <dbReference type="ARBA" id="ARBA00023136"/>
    </source>
</evidence>
<comment type="subcellular location">
    <subcellularLocation>
        <location evidence="1 7">Membrane</location>
        <topology evidence="1 7">Multi-pass membrane protein</topology>
    </subcellularLocation>
</comment>
<dbReference type="GO" id="GO:0016020">
    <property type="term" value="C:membrane"/>
    <property type="evidence" value="ECO:0007669"/>
    <property type="project" value="UniProtKB-SubCell"/>
</dbReference>
<evidence type="ECO:0000256" key="3">
    <source>
        <dbReference type="ARBA" id="ARBA00022692"/>
    </source>
</evidence>
<organism evidence="8">
    <name type="scientific">Mesocestoides corti</name>
    <name type="common">Flatworm</name>
    <dbReference type="NCBI Taxonomy" id="53468"/>
    <lineage>
        <taxon>Eukaryota</taxon>
        <taxon>Metazoa</taxon>
        <taxon>Spiralia</taxon>
        <taxon>Lophotrochozoa</taxon>
        <taxon>Platyhelminthes</taxon>
        <taxon>Cestoda</taxon>
        <taxon>Eucestoda</taxon>
        <taxon>Cyclophyllidea</taxon>
        <taxon>Mesocestoididae</taxon>
        <taxon>Mesocestoides</taxon>
    </lineage>
</organism>
<feature type="transmembrane region" description="Helical" evidence="7">
    <location>
        <begin position="51"/>
        <end position="73"/>
    </location>
</feature>
<dbReference type="WBParaSite" id="MCU_011727-RA">
    <property type="protein sequence ID" value="MCU_011727-RA"/>
    <property type="gene ID" value="MCU_011727"/>
</dbReference>
<dbReference type="InterPro" id="IPR018499">
    <property type="entry name" value="Tetraspanin/Peripherin"/>
</dbReference>
<feature type="transmembrane region" description="Helical" evidence="7">
    <location>
        <begin position="80"/>
        <end position="103"/>
    </location>
</feature>
<keyword evidence="6" id="KW-1015">Disulfide bond</keyword>
<evidence type="ECO:0000256" key="1">
    <source>
        <dbReference type="ARBA" id="ARBA00004141"/>
    </source>
</evidence>
<feature type="disulfide bond" evidence="6">
    <location>
        <begin position="149"/>
        <end position="165"/>
    </location>
</feature>
<dbReference type="InterPro" id="IPR008952">
    <property type="entry name" value="Tetraspanin_EC2_sf"/>
</dbReference>
<dbReference type="AlphaFoldDB" id="A0A5K3FY73"/>
<accession>A0A5K3FY73</accession>
<keyword evidence="5 7" id="KW-0472">Membrane</keyword>
<dbReference type="Pfam" id="PF00335">
    <property type="entry name" value="Tetraspanin"/>
    <property type="match status" value="1"/>
</dbReference>
<dbReference type="PIRSF" id="PIRSF002419">
    <property type="entry name" value="Tetraspanin"/>
    <property type="match status" value="1"/>
</dbReference>
<feature type="disulfide bond" evidence="6">
    <location>
        <begin position="148"/>
        <end position="180"/>
    </location>
</feature>
<dbReference type="PRINTS" id="PR00259">
    <property type="entry name" value="TMFOUR"/>
</dbReference>
<sequence>MACSCSETANKIVVSVFSIIVLFFGAVWLFFGVFLVVMASRAESAIPTGSFVFIIVAGIVVVAIAVLGFIGAWKRNRCMLLTFATLAGILFVIELIAAVIVFVTQAQFVRLLGFALQQQISAIEDSSPDPAGDDFMQALDKLQETLKCCGGVSASDWKTVPASCCASGMKGCKDPYSVGCAEAAFDLFKGYFLASGIITILLCIVELTAVICACVLAHQYKTYNEV</sequence>
<evidence type="ECO:0000256" key="7">
    <source>
        <dbReference type="RuleBase" id="RU361218"/>
    </source>
</evidence>
<reference evidence="8" key="1">
    <citation type="submission" date="2019-11" db="UniProtKB">
        <authorList>
            <consortium name="WormBaseParasite"/>
        </authorList>
    </citation>
    <scope>IDENTIFICATION</scope>
</reference>
<dbReference type="SUPFAM" id="SSF48652">
    <property type="entry name" value="Tetraspanin"/>
    <property type="match status" value="1"/>
</dbReference>
<evidence type="ECO:0000313" key="8">
    <source>
        <dbReference type="WBParaSite" id="MCU_011727-RA"/>
    </source>
</evidence>